<organism evidence="2 3">
    <name type="scientific">Bradyrhizobium betae</name>
    <dbReference type="NCBI Taxonomy" id="244734"/>
    <lineage>
        <taxon>Bacteria</taxon>
        <taxon>Pseudomonadati</taxon>
        <taxon>Pseudomonadota</taxon>
        <taxon>Alphaproteobacteria</taxon>
        <taxon>Hyphomicrobiales</taxon>
        <taxon>Nitrobacteraceae</taxon>
        <taxon>Bradyrhizobium</taxon>
    </lineage>
</organism>
<dbReference type="SUPFAM" id="SSF51445">
    <property type="entry name" value="(Trans)glycosidases"/>
    <property type="match status" value="1"/>
</dbReference>
<keyword evidence="1" id="KW-0732">Signal</keyword>
<feature type="signal peptide" evidence="1">
    <location>
        <begin position="1"/>
        <end position="30"/>
    </location>
</feature>
<evidence type="ECO:0000256" key="1">
    <source>
        <dbReference type="SAM" id="SignalP"/>
    </source>
</evidence>
<evidence type="ECO:0000313" key="2">
    <source>
        <dbReference type="EMBL" id="QFI71189.1"/>
    </source>
</evidence>
<dbReference type="Gene3D" id="3.20.20.80">
    <property type="entry name" value="Glycosidases"/>
    <property type="match status" value="1"/>
</dbReference>
<accession>A0A5P6NYI7</accession>
<dbReference type="InterPro" id="IPR017853">
    <property type="entry name" value="GH"/>
</dbReference>
<evidence type="ECO:0000313" key="3">
    <source>
        <dbReference type="Proteomes" id="UP000325641"/>
    </source>
</evidence>
<sequence length="623" mass="68711">MQRFPGRRRFQVSLLLAGLLSLGSSMMSRADTSIVVDTQSRFNTGISGNDDLGDLKRIYQAANMPSEPVYNQFDQIIADTGLKQTRLLLSDIYCDLDPTGTVFGYTQDGVFHAGDCYPLAWHLKWALDRRLLPHVAVASFMPPSLAATGIAGESWGRAEQNRYKAYAEALVRYIVTKSFDAGVPSVIFEIGNELDIADSTPEHWNDTDPSIYTLKPLGAWGRWLWWMDPQNYVLHQWTPLQTHTLSNAENRSLSYPYNLDARRLSRGLLPVQKVFSDAVGTIKAEIAGNAAYNGKTIEIAGPAFTGLSSKYYPFDVPPNPTLEEEFLNQTFNPLASPYAGKFYANYTALDRYRFSFHFYGSDDGTTRFANFRQQMTTIRNKLTWLKQHNADMPDVKLFLSEWGPAAADETIDINYSHKGAAWAAAFLPEAVAQQVSLGSYLLISDGQGDTSVPSYRAQASLLYKQMNGNNDPIYYPKPVANLFMMYNKMSGRRVLAALSPGGAASVLGAFATWDPAATIANIMVHNYDPSRVFGTNNSTDSGQGFSLEVDNLPFADGPVTIERYLIDNQTSNLAGFLNGAICPDPHLQRTTLVGAVTGGKLTLPDTLKLGVALYRVLPPTVGP</sequence>
<dbReference type="Proteomes" id="UP000325641">
    <property type="component" value="Chromosome"/>
</dbReference>
<dbReference type="RefSeq" id="WP_151642099.1">
    <property type="nucleotide sequence ID" value="NZ_CP044543.1"/>
</dbReference>
<protein>
    <submittedName>
        <fullName evidence="2">Uncharacterized protein</fullName>
    </submittedName>
</protein>
<dbReference type="AlphaFoldDB" id="A0A5P6NYI7"/>
<dbReference type="EMBL" id="CP044543">
    <property type="protein sequence ID" value="QFI71189.1"/>
    <property type="molecule type" value="Genomic_DNA"/>
</dbReference>
<name>A0A5P6NYI7_9BRAD</name>
<dbReference type="OrthoDB" id="8174480at2"/>
<gene>
    <name evidence="2" type="ORF">F8237_01655</name>
</gene>
<feature type="chain" id="PRO_5024847118" evidence="1">
    <location>
        <begin position="31"/>
        <end position="623"/>
    </location>
</feature>
<dbReference type="KEGG" id="bbet:F8237_01655"/>
<proteinExistence type="predicted"/>
<reference evidence="3" key="1">
    <citation type="submission" date="2019-10" db="EMBL/GenBank/DDBJ databases">
        <title>Complete Genome Sequence of Bradyrhizobium betae type strain PL7HG1T.</title>
        <authorList>
            <person name="Bromfield E.S.P."/>
            <person name="Cloutier S."/>
        </authorList>
    </citation>
    <scope>NUCLEOTIDE SEQUENCE [LARGE SCALE GENOMIC DNA]</scope>
    <source>
        <strain evidence="3">PL7HG1</strain>
    </source>
</reference>